<comment type="caution">
    <text evidence="1">The sequence shown here is derived from an EMBL/GenBank/DDBJ whole genome shotgun (WGS) entry which is preliminary data.</text>
</comment>
<dbReference type="RefSeq" id="WP_055229805.1">
    <property type="nucleotide sequence ID" value="NZ_CATWOB010000001.1"/>
</dbReference>
<dbReference type="InterPro" id="IPR032327">
    <property type="entry name" value="DUF4854"/>
</dbReference>
<dbReference type="EMBL" id="QRVL01000001">
    <property type="protein sequence ID" value="RGS42103.1"/>
    <property type="molecule type" value="Genomic_DNA"/>
</dbReference>
<sequence length="143" mass="15800">MTGYQIQRHRILLCVLALFCLGMALMGCKKASLDDWYATQADQFQEMTDAVNSQDLGYTLDIVTADSDALVFQYTLSKAYDMSDDADADALTQLYDAIFDSYASTFSSLRAQIADETGINGIAIRLTALNPDGTVLYSRDFTE</sequence>
<dbReference type="Pfam" id="PF16146">
    <property type="entry name" value="DUF4854"/>
    <property type="match status" value="1"/>
</dbReference>
<organism evidence="1 2">
    <name type="scientific">Roseburia hominis</name>
    <dbReference type="NCBI Taxonomy" id="301301"/>
    <lineage>
        <taxon>Bacteria</taxon>
        <taxon>Bacillati</taxon>
        <taxon>Bacillota</taxon>
        <taxon>Clostridia</taxon>
        <taxon>Lachnospirales</taxon>
        <taxon>Lachnospiraceae</taxon>
        <taxon>Roseburia</taxon>
    </lineage>
</organism>
<reference evidence="1 2" key="1">
    <citation type="submission" date="2018-08" db="EMBL/GenBank/DDBJ databases">
        <title>A genome reference for cultivated species of the human gut microbiota.</title>
        <authorList>
            <person name="Zou Y."/>
            <person name="Xue W."/>
            <person name="Luo G."/>
        </authorList>
    </citation>
    <scope>NUCLEOTIDE SEQUENCE [LARGE SCALE GENOMIC DNA]</scope>
    <source>
        <strain evidence="1 2">AF22-12AC</strain>
    </source>
</reference>
<evidence type="ECO:0000313" key="1">
    <source>
        <dbReference type="EMBL" id="RGS42103.1"/>
    </source>
</evidence>
<name>A0A173XI52_9FIRM</name>
<protein>
    <submittedName>
        <fullName evidence="1">DUF4854 domain-containing protein</fullName>
    </submittedName>
</protein>
<proteinExistence type="predicted"/>
<accession>A0A173XI52</accession>
<gene>
    <name evidence="1" type="ORF">DWX93_01850</name>
</gene>
<evidence type="ECO:0000313" key="2">
    <source>
        <dbReference type="Proteomes" id="UP000266172"/>
    </source>
</evidence>
<dbReference type="AlphaFoldDB" id="A0A173XI52"/>
<dbReference type="Proteomes" id="UP000266172">
    <property type="component" value="Unassembled WGS sequence"/>
</dbReference>